<keyword evidence="3" id="KW-0964">Secreted</keyword>
<comment type="caution">
    <text evidence="6">The sequence shown here is derived from an EMBL/GenBank/DDBJ whole genome shotgun (WGS) entry which is preliminary data.</text>
</comment>
<feature type="region of interest" description="Disordered" evidence="4">
    <location>
        <begin position="1"/>
        <end position="28"/>
    </location>
</feature>
<gene>
    <name evidence="6" type="ORF">BCR41DRAFT_198942</name>
</gene>
<reference evidence="6 7" key="1">
    <citation type="submission" date="2016-07" db="EMBL/GenBank/DDBJ databases">
        <title>Pervasive Adenine N6-methylation of Active Genes in Fungi.</title>
        <authorList>
            <consortium name="DOE Joint Genome Institute"/>
            <person name="Mondo S.J."/>
            <person name="Dannebaum R.O."/>
            <person name="Kuo R.C."/>
            <person name="Labutti K."/>
            <person name="Haridas S."/>
            <person name="Kuo A."/>
            <person name="Salamov A."/>
            <person name="Ahrendt S.R."/>
            <person name="Lipzen A."/>
            <person name="Sullivan W."/>
            <person name="Andreopoulos W.B."/>
            <person name="Clum A."/>
            <person name="Lindquist E."/>
            <person name="Daum C."/>
            <person name="Ramamoorthy G.K."/>
            <person name="Gryganskyi A."/>
            <person name="Culley D."/>
            <person name="Magnuson J.K."/>
            <person name="James T.Y."/>
            <person name="O'Malley M.A."/>
            <person name="Stajich J.E."/>
            <person name="Spatafora J.W."/>
            <person name="Visel A."/>
            <person name="Grigoriev I.V."/>
        </authorList>
    </citation>
    <scope>NUCLEOTIDE SEQUENCE [LARGE SCALE GENOMIC DNA]</scope>
    <source>
        <strain evidence="6 7">NRRL 3116</strain>
    </source>
</reference>
<dbReference type="InterPro" id="IPR045379">
    <property type="entry name" value="Crinkler_N"/>
</dbReference>
<name>A0A1Y2G8L4_9FUNG</name>
<dbReference type="Pfam" id="PF20147">
    <property type="entry name" value="Crinkler"/>
    <property type="match status" value="1"/>
</dbReference>
<dbReference type="RefSeq" id="XP_021876462.1">
    <property type="nucleotide sequence ID" value="XM_022019869.1"/>
</dbReference>
<dbReference type="OrthoDB" id="2409492at2759"/>
<keyword evidence="7" id="KW-1185">Reference proteome</keyword>
<sequence>MPSPPTESYEKKEGANEVSSSTNEPKSPEPAELKIFCIVDGEATSFPVKILSNSSVGELKQAIYPNITVDPSVKPKDLTLYKVSIPDEGKTVVESEIESKEALTVASRELGDIFNSELPKETIHVLVKPPQKAFSFIVILALPLLHQGR</sequence>
<proteinExistence type="predicted"/>
<evidence type="ECO:0000256" key="2">
    <source>
        <dbReference type="ARBA" id="ARBA00004613"/>
    </source>
</evidence>
<evidence type="ECO:0000256" key="3">
    <source>
        <dbReference type="ARBA" id="ARBA00022525"/>
    </source>
</evidence>
<evidence type="ECO:0000256" key="4">
    <source>
        <dbReference type="SAM" id="MobiDB-lite"/>
    </source>
</evidence>
<evidence type="ECO:0000259" key="5">
    <source>
        <dbReference type="Pfam" id="PF20147"/>
    </source>
</evidence>
<dbReference type="GO" id="GO:0005576">
    <property type="term" value="C:extracellular region"/>
    <property type="evidence" value="ECO:0007669"/>
    <property type="project" value="UniProtKB-SubCell"/>
</dbReference>
<dbReference type="EMBL" id="MCFF01000058">
    <property type="protein sequence ID" value="ORZ04304.1"/>
    <property type="molecule type" value="Genomic_DNA"/>
</dbReference>
<evidence type="ECO:0000256" key="1">
    <source>
        <dbReference type="ARBA" id="ARBA00004340"/>
    </source>
</evidence>
<dbReference type="GO" id="GO:0043657">
    <property type="term" value="C:host cell"/>
    <property type="evidence" value="ECO:0007669"/>
    <property type="project" value="UniProtKB-SubCell"/>
</dbReference>
<feature type="domain" description="Crinkler effector protein N-terminal" evidence="5">
    <location>
        <begin position="33"/>
        <end position="128"/>
    </location>
</feature>
<comment type="subcellular location">
    <subcellularLocation>
        <location evidence="1">Host cell</location>
    </subcellularLocation>
    <subcellularLocation>
        <location evidence="2">Secreted</location>
    </subcellularLocation>
</comment>
<dbReference type="AlphaFoldDB" id="A0A1Y2G8L4"/>
<accession>A0A1Y2G8L4</accession>
<evidence type="ECO:0000313" key="7">
    <source>
        <dbReference type="Proteomes" id="UP000193648"/>
    </source>
</evidence>
<protein>
    <recommendedName>
        <fullName evidence="5">Crinkler effector protein N-terminal domain-containing protein</fullName>
    </recommendedName>
</protein>
<dbReference type="InParanoid" id="A0A1Y2G8L4"/>
<evidence type="ECO:0000313" key="6">
    <source>
        <dbReference type="EMBL" id="ORZ04304.1"/>
    </source>
</evidence>
<dbReference type="Proteomes" id="UP000193648">
    <property type="component" value="Unassembled WGS sequence"/>
</dbReference>
<dbReference type="GeneID" id="33561713"/>
<organism evidence="6 7">
    <name type="scientific">Lobosporangium transversale</name>
    <dbReference type="NCBI Taxonomy" id="64571"/>
    <lineage>
        <taxon>Eukaryota</taxon>
        <taxon>Fungi</taxon>
        <taxon>Fungi incertae sedis</taxon>
        <taxon>Mucoromycota</taxon>
        <taxon>Mortierellomycotina</taxon>
        <taxon>Mortierellomycetes</taxon>
        <taxon>Mortierellales</taxon>
        <taxon>Mortierellaceae</taxon>
        <taxon>Lobosporangium</taxon>
    </lineage>
</organism>